<evidence type="ECO:0000313" key="1">
    <source>
        <dbReference type="EMBL" id="KAA0035591.1"/>
    </source>
</evidence>
<reference evidence="3 4" key="1">
    <citation type="submission" date="2019-08" db="EMBL/GenBank/DDBJ databases">
        <title>Draft genome sequences of two oriental melons (Cucumis melo L. var makuwa).</title>
        <authorList>
            <person name="Kwon S.-Y."/>
        </authorList>
    </citation>
    <scope>NUCLEOTIDE SEQUENCE [LARGE SCALE GENOMIC DNA]</scope>
    <source>
        <strain evidence="4">cv. Chang Bougi</strain>
        <strain evidence="3">cv. SW 3</strain>
        <tissue evidence="2">Leaf</tissue>
    </source>
</reference>
<comment type="caution">
    <text evidence="2">The sequence shown here is derived from an EMBL/GenBank/DDBJ whole genome shotgun (WGS) entry which is preliminary data.</text>
</comment>
<evidence type="ECO:0000313" key="3">
    <source>
        <dbReference type="Proteomes" id="UP000321393"/>
    </source>
</evidence>
<protein>
    <submittedName>
        <fullName evidence="2">Glutamic acid-rich protein-like</fullName>
    </submittedName>
</protein>
<name>A0A5D3E5M2_CUCMM</name>
<accession>A0A5D3E5M2</accession>
<evidence type="ECO:0000313" key="4">
    <source>
        <dbReference type="Proteomes" id="UP000321947"/>
    </source>
</evidence>
<dbReference type="EMBL" id="SSTD01000141">
    <property type="protein sequence ID" value="TYK30946.1"/>
    <property type="molecule type" value="Genomic_DNA"/>
</dbReference>
<evidence type="ECO:0000313" key="2">
    <source>
        <dbReference type="EMBL" id="TYK30946.1"/>
    </source>
</evidence>
<proteinExistence type="predicted"/>
<dbReference type="Proteomes" id="UP000321393">
    <property type="component" value="Unassembled WGS sequence"/>
</dbReference>
<dbReference type="EMBL" id="SSTE01019907">
    <property type="protein sequence ID" value="KAA0035591.1"/>
    <property type="molecule type" value="Genomic_DNA"/>
</dbReference>
<organism evidence="2 4">
    <name type="scientific">Cucumis melo var. makuwa</name>
    <name type="common">Oriental melon</name>
    <dbReference type="NCBI Taxonomy" id="1194695"/>
    <lineage>
        <taxon>Eukaryota</taxon>
        <taxon>Viridiplantae</taxon>
        <taxon>Streptophyta</taxon>
        <taxon>Embryophyta</taxon>
        <taxon>Tracheophyta</taxon>
        <taxon>Spermatophyta</taxon>
        <taxon>Magnoliopsida</taxon>
        <taxon>eudicotyledons</taxon>
        <taxon>Gunneridae</taxon>
        <taxon>Pentapetalae</taxon>
        <taxon>rosids</taxon>
        <taxon>fabids</taxon>
        <taxon>Cucurbitales</taxon>
        <taxon>Cucurbitaceae</taxon>
        <taxon>Benincaseae</taxon>
        <taxon>Cucumis</taxon>
    </lineage>
</organism>
<dbReference type="AlphaFoldDB" id="A0A5D3E5M2"/>
<gene>
    <name evidence="2" type="ORF">E5676_scaffold455G001710</name>
    <name evidence="1" type="ORF">E6C27_scaffold285G002640</name>
</gene>
<dbReference type="Proteomes" id="UP000321947">
    <property type="component" value="Unassembled WGS sequence"/>
</dbReference>
<sequence>MYQLQHMENDTLINDDPIDLNCIKDEDDDSIDYNYIEDGDDHLDCATLKMEITVSIAPH</sequence>